<protein>
    <submittedName>
        <fullName evidence="3">Uncharacterized protein</fullName>
    </submittedName>
</protein>
<gene>
    <name evidence="3" type="ORF">PHYBOEH_009895</name>
</gene>
<evidence type="ECO:0000256" key="2">
    <source>
        <dbReference type="SAM" id="SignalP"/>
    </source>
</evidence>
<keyword evidence="2" id="KW-0732">Signal</keyword>
<proteinExistence type="predicted"/>
<dbReference type="OrthoDB" id="118658at2759"/>
<evidence type="ECO:0000313" key="3">
    <source>
        <dbReference type="EMBL" id="KAG7383455.1"/>
    </source>
</evidence>
<name>A0A8T1VQ26_9STRA</name>
<dbReference type="AlphaFoldDB" id="A0A8T1VQ26"/>
<dbReference type="EMBL" id="JAGDFL010000649">
    <property type="protein sequence ID" value="KAG7383455.1"/>
    <property type="molecule type" value="Genomic_DNA"/>
</dbReference>
<sequence>MKLFTVVLAIITIKICAIHSVVAQDSSASRGSSSNANSDNFNSNSFGSDSDTFDSDDFNSDNFSSDSSSSDDFDSDTFNSDSNSSNNNNSSSSICSQPCEGFDEYCETSTGECRGPNYDGECFNSAAGTFQDGCDPGYQCINNKCDDIQVATDSPATSIASGSKSGCGECEVIGEYCDSDIGQCRPPSYDGECYNVELSVFQDGCEDGYECVGSVCQVNTAAPETEAPGEDDTCYLLCSAGNYCEDGTNECRGPNYEGECFNPATGAFQDGCDPGFVCSPYNRCENE</sequence>
<keyword evidence="4" id="KW-1185">Reference proteome</keyword>
<evidence type="ECO:0000313" key="4">
    <source>
        <dbReference type="Proteomes" id="UP000693981"/>
    </source>
</evidence>
<evidence type="ECO:0000256" key="1">
    <source>
        <dbReference type="SAM" id="MobiDB-lite"/>
    </source>
</evidence>
<reference evidence="3" key="1">
    <citation type="submission" date="2021-02" db="EMBL/GenBank/DDBJ databases">
        <authorList>
            <person name="Palmer J.M."/>
        </authorList>
    </citation>
    <scope>NUCLEOTIDE SEQUENCE</scope>
    <source>
        <strain evidence="3">SCRP23</strain>
    </source>
</reference>
<feature type="compositionally biased region" description="Low complexity" evidence="1">
    <location>
        <begin position="76"/>
        <end position="93"/>
    </location>
</feature>
<comment type="caution">
    <text evidence="3">The sequence shown here is derived from an EMBL/GenBank/DDBJ whole genome shotgun (WGS) entry which is preliminary data.</text>
</comment>
<feature type="chain" id="PRO_5035918502" evidence="2">
    <location>
        <begin position="24"/>
        <end position="287"/>
    </location>
</feature>
<accession>A0A8T1VQ26</accession>
<feature type="region of interest" description="Disordered" evidence="1">
    <location>
        <begin position="57"/>
        <end position="93"/>
    </location>
</feature>
<dbReference type="Proteomes" id="UP000693981">
    <property type="component" value="Unassembled WGS sequence"/>
</dbReference>
<feature type="signal peptide" evidence="2">
    <location>
        <begin position="1"/>
        <end position="23"/>
    </location>
</feature>
<organism evidence="3 4">
    <name type="scientific">Phytophthora boehmeriae</name>
    <dbReference type="NCBI Taxonomy" id="109152"/>
    <lineage>
        <taxon>Eukaryota</taxon>
        <taxon>Sar</taxon>
        <taxon>Stramenopiles</taxon>
        <taxon>Oomycota</taxon>
        <taxon>Peronosporomycetes</taxon>
        <taxon>Peronosporales</taxon>
        <taxon>Peronosporaceae</taxon>
        <taxon>Phytophthora</taxon>
    </lineage>
</organism>